<sequence length="411" mass="46192">MESSRRCEHRRSRDRSRSRSSRRRRSRSFSPSKVFFERMFKEFSRISSRKRSRVDHRDLSSSSSDYRSASPQTDMGRRPSSRSCDRAGLSVGPDQTHAGKPGAVFRDDDPRSADDRNGDSNPVTLGAPRAQVVSDEQQGRESPAFKGFEQPTGGVNPESQLPPKMREILGENPSTTKSTEVKLHSSLTDRWSIWLKEGIPYAEFTEVKDRYPPPINLEMITPPLLNPELAESLSPFNKKRDDHYMTFQRQVSTALTATGTALTVLMNRAADDEPLFSPLWDVGRSLVALHCDISRFRKKTICDALPGPLRSVSSKAVPSKFLFGNDLRSLVRDQQGISSFAKDLLPPKPLATPSQRQPLPSTSAHLNSKRPAPTKRGGGAYTSARPRNQGSFNNRKFQGNRSNNYRPRHRK</sequence>
<feature type="compositionally biased region" description="Polar residues" evidence="1">
    <location>
        <begin position="385"/>
        <end position="405"/>
    </location>
</feature>
<feature type="compositionally biased region" description="Basic residues" evidence="1">
    <location>
        <begin position="7"/>
        <end position="27"/>
    </location>
</feature>
<dbReference type="PANTHER" id="PTHR34239:SF2">
    <property type="entry name" value="TRANSPOSABLE ELEMENT P TRANSPOSASE_THAP9 CONSERVED DOMAIN-CONTAINING PROTEIN"/>
    <property type="match status" value="1"/>
</dbReference>
<feature type="region of interest" description="Disordered" evidence="1">
    <location>
        <begin position="1"/>
        <end position="31"/>
    </location>
</feature>
<feature type="region of interest" description="Disordered" evidence="1">
    <location>
        <begin position="341"/>
        <end position="411"/>
    </location>
</feature>
<feature type="region of interest" description="Disordered" evidence="1">
    <location>
        <begin position="46"/>
        <end position="179"/>
    </location>
</feature>
<dbReference type="AlphaFoldDB" id="A0A0K8SHE4"/>
<dbReference type="PANTHER" id="PTHR34239">
    <property type="entry name" value="APPLE DOMAIN-CONTAINING PROTEIN"/>
    <property type="match status" value="1"/>
</dbReference>
<evidence type="ECO:0000256" key="1">
    <source>
        <dbReference type="SAM" id="MobiDB-lite"/>
    </source>
</evidence>
<feature type="compositionally biased region" description="Low complexity" evidence="1">
    <location>
        <begin position="60"/>
        <end position="70"/>
    </location>
</feature>
<feature type="compositionally biased region" description="Polar residues" evidence="1">
    <location>
        <begin position="352"/>
        <end position="366"/>
    </location>
</feature>
<dbReference type="EMBL" id="GBRD01013088">
    <property type="protein sequence ID" value="JAG52738.1"/>
    <property type="molecule type" value="Transcribed_RNA"/>
</dbReference>
<protein>
    <submittedName>
        <fullName evidence="2">Uncharacterized protein</fullName>
    </submittedName>
</protein>
<name>A0A0K8SHE4_LYGHE</name>
<evidence type="ECO:0000313" key="2">
    <source>
        <dbReference type="EMBL" id="JAG52738.1"/>
    </source>
</evidence>
<proteinExistence type="predicted"/>
<reference evidence="2" key="1">
    <citation type="submission" date="2014-09" db="EMBL/GenBank/DDBJ databases">
        <authorList>
            <person name="Magalhaes I.L.F."/>
            <person name="Oliveira U."/>
            <person name="Santos F.R."/>
            <person name="Vidigal T.H.D.A."/>
            <person name="Brescovit A.D."/>
            <person name="Santos A.J."/>
        </authorList>
    </citation>
    <scope>NUCLEOTIDE SEQUENCE</scope>
</reference>
<feature type="compositionally biased region" description="Basic and acidic residues" evidence="1">
    <location>
        <begin position="105"/>
        <end position="118"/>
    </location>
</feature>
<organism evidence="2">
    <name type="scientific">Lygus hesperus</name>
    <name type="common">Western plant bug</name>
    <dbReference type="NCBI Taxonomy" id="30085"/>
    <lineage>
        <taxon>Eukaryota</taxon>
        <taxon>Metazoa</taxon>
        <taxon>Ecdysozoa</taxon>
        <taxon>Arthropoda</taxon>
        <taxon>Hexapoda</taxon>
        <taxon>Insecta</taxon>
        <taxon>Pterygota</taxon>
        <taxon>Neoptera</taxon>
        <taxon>Paraneoptera</taxon>
        <taxon>Hemiptera</taxon>
        <taxon>Heteroptera</taxon>
        <taxon>Panheteroptera</taxon>
        <taxon>Cimicomorpha</taxon>
        <taxon>Miridae</taxon>
        <taxon>Mirini</taxon>
        <taxon>Lygus</taxon>
    </lineage>
</organism>
<accession>A0A0K8SHE4</accession>